<feature type="transmembrane region" description="Helical" evidence="1">
    <location>
        <begin position="142"/>
        <end position="160"/>
    </location>
</feature>
<proteinExistence type="predicted"/>
<gene>
    <name evidence="2" type="ORF">DFR70_102934</name>
</gene>
<evidence type="ECO:0000313" key="2">
    <source>
        <dbReference type="EMBL" id="PXX69245.1"/>
    </source>
</evidence>
<feature type="transmembrane region" description="Helical" evidence="1">
    <location>
        <begin position="79"/>
        <end position="98"/>
    </location>
</feature>
<organism evidence="2 3">
    <name type="scientific">Nocardia tenerifensis</name>
    <dbReference type="NCBI Taxonomy" id="228006"/>
    <lineage>
        <taxon>Bacteria</taxon>
        <taxon>Bacillati</taxon>
        <taxon>Actinomycetota</taxon>
        <taxon>Actinomycetes</taxon>
        <taxon>Mycobacteriales</taxon>
        <taxon>Nocardiaceae</taxon>
        <taxon>Nocardia</taxon>
    </lineage>
</organism>
<feature type="transmembrane region" description="Helical" evidence="1">
    <location>
        <begin position="45"/>
        <end position="64"/>
    </location>
</feature>
<dbReference type="AlphaFoldDB" id="A0A318K808"/>
<name>A0A318K808_9NOCA</name>
<accession>A0A318K808</accession>
<protein>
    <submittedName>
        <fullName evidence="2">Uncharacterized protein</fullName>
    </submittedName>
</protein>
<evidence type="ECO:0000313" key="3">
    <source>
        <dbReference type="Proteomes" id="UP000247569"/>
    </source>
</evidence>
<dbReference type="Pfam" id="PF20589">
    <property type="entry name" value="DUF6790"/>
    <property type="match status" value="1"/>
</dbReference>
<feature type="transmembrane region" description="Helical" evidence="1">
    <location>
        <begin position="110"/>
        <end position="130"/>
    </location>
</feature>
<dbReference type="Proteomes" id="UP000247569">
    <property type="component" value="Unassembled WGS sequence"/>
</dbReference>
<comment type="caution">
    <text evidence="2">The sequence shown here is derived from an EMBL/GenBank/DDBJ whole genome shotgun (WGS) entry which is preliminary data.</text>
</comment>
<keyword evidence="1" id="KW-0472">Membrane</keyword>
<reference evidence="2 3" key="1">
    <citation type="submission" date="2018-05" db="EMBL/GenBank/DDBJ databases">
        <title>Genomic Encyclopedia of Type Strains, Phase IV (KMG-IV): sequencing the most valuable type-strain genomes for metagenomic binning, comparative biology and taxonomic classification.</title>
        <authorList>
            <person name="Goeker M."/>
        </authorList>
    </citation>
    <scope>NUCLEOTIDE SEQUENCE [LARGE SCALE GENOMIC DNA]</scope>
    <source>
        <strain evidence="2 3">DSM 44704</strain>
    </source>
</reference>
<sequence length="183" mass="19703">MNTASFLAQTSFPLIWPLIAVVGALVRTRRSPSRQAALETWQRWWAVVALGCGSLWMTVAFLTVPDEMATVIGFARSPFQFEIAFANLALAVMAFRAASSSATVRERVTVGLGAGMFLWGALIGHVYQWFANGDHSPGNTGGVLVCDLLFPAVMIVLALRSQRLAGTEQRVPSGMVVAPHAAR</sequence>
<keyword evidence="3" id="KW-1185">Reference proteome</keyword>
<dbReference type="EMBL" id="QJKF01000002">
    <property type="protein sequence ID" value="PXX69245.1"/>
    <property type="molecule type" value="Genomic_DNA"/>
</dbReference>
<keyword evidence="1" id="KW-1133">Transmembrane helix</keyword>
<evidence type="ECO:0000256" key="1">
    <source>
        <dbReference type="SAM" id="Phobius"/>
    </source>
</evidence>
<dbReference type="InterPro" id="IPR046740">
    <property type="entry name" value="DUF6790"/>
</dbReference>
<dbReference type="OrthoDB" id="281633at2"/>
<keyword evidence="1" id="KW-0812">Transmembrane</keyword>
<feature type="transmembrane region" description="Helical" evidence="1">
    <location>
        <begin position="6"/>
        <end position="25"/>
    </location>
</feature>
<dbReference type="RefSeq" id="WP_040737865.1">
    <property type="nucleotide sequence ID" value="NZ_QJKF01000002.1"/>
</dbReference>